<dbReference type="Proteomes" id="UP000257109">
    <property type="component" value="Unassembled WGS sequence"/>
</dbReference>
<sequence length="170" mass="19571">MSFFVRESEIKKAFFSNQPMLVLLYKESCLNSKIVKAMKIVKKSEKLTNAPLLVLPNFTKSFEIESNASVKLNKKYAKWLEFIEKFSYVIKYKKGKENAVVNALSRRLSSNRVIQRGVEHIQGTMSSSSISFDYIFGRRALLWTLTKSFGHGALLSTLTISFRQQAPFRR</sequence>
<organism evidence="1 2">
    <name type="scientific">Mucuna pruriens</name>
    <name type="common">Velvet bean</name>
    <name type="synonym">Dolichos pruriens</name>
    <dbReference type="NCBI Taxonomy" id="157652"/>
    <lineage>
        <taxon>Eukaryota</taxon>
        <taxon>Viridiplantae</taxon>
        <taxon>Streptophyta</taxon>
        <taxon>Embryophyta</taxon>
        <taxon>Tracheophyta</taxon>
        <taxon>Spermatophyta</taxon>
        <taxon>Magnoliopsida</taxon>
        <taxon>eudicotyledons</taxon>
        <taxon>Gunneridae</taxon>
        <taxon>Pentapetalae</taxon>
        <taxon>rosids</taxon>
        <taxon>fabids</taxon>
        <taxon>Fabales</taxon>
        <taxon>Fabaceae</taxon>
        <taxon>Papilionoideae</taxon>
        <taxon>50 kb inversion clade</taxon>
        <taxon>NPAAA clade</taxon>
        <taxon>indigoferoid/millettioid clade</taxon>
        <taxon>Phaseoleae</taxon>
        <taxon>Mucuna</taxon>
    </lineage>
</organism>
<dbReference type="EMBL" id="QJKJ01002216">
    <property type="protein sequence ID" value="RDY03759.1"/>
    <property type="molecule type" value="Genomic_DNA"/>
</dbReference>
<evidence type="ECO:0000313" key="2">
    <source>
        <dbReference type="Proteomes" id="UP000257109"/>
    </source>
</evidence>
<accession>A0A371HLU7</accession>
<evidence type="ECO:0000313" key="1">
    <source>
        <dbReference type="EMBL" id="RDY03759.1"/>
    </source>
</evidence>
<feature type="non-terminal residue" evidence="1">
    <location>
        <position position="1"/>
    </location>
</feature>
<evidence type="ECO:0008006" key="3">
    <source>
        <dbReference type="Google" id="ProtNLM"/>
    </source>
</evidence>
<comment type="caution">
    <text evidence="1">The sequence shown here is derived from an EMBL/GenBank/DDBJ whole genome shotgun (WGS) entry which is preliminary data.</text>
</comment>
<name>A0A371HLU7_MUCPR</name>
<gene>
    <name evidence="1" type="ORF">CR513_12620</name>
</gene>
<protein>
    <recommendedName>
        <fullName evidence="3">Reverse transcriptase RNase H-like domain-containing protein</fullName>
    </recommendedName>
</protein>
<dbReference type="AlphaFoldDB" id="A0A371HLU7"/>
<reference evidence="1" key="1">
    <citation type="submission" date="2018-05" db="EMBL/GenBank/DDBJ databases">
        <title>Draft genome of Mucuna pruriens seed.</title>
        <authorList>
            <person name="Nnadi N.E."/>
            <person name="Vos R."/>
            <person name="Hasami M.H."/>
            <person name="Devisetty U.K."/>
            <person name="Aguiy J.C."/>
        </authorList>
    </citation>
    <scope>NUCLEOTIDE SEQUENCE [LARGE SCALE GENOMIC DNA]</scope>
    <source>
        <strain evidence="1">JCA_2017</strain>
    </source>
</reference>
<keyword evidence="2" id="KW-1185">Reference proteome</keyword>
<proteinExistence type="predicted"/>